<name>A0AAE9ZX87_9BACT</name>
<dbReference type="Pfam" id="PF01661">
    <property type="entry name" value="Macro"/>
    <property type="match status" value="1"/>
</dbReference>
<dbReference type="SMART" id="SM00506">
    <property type="entry name" value="A1pp"/>
    <property type="match status" value="1"/>
</dbReference>
<sequence>MIKPAQGNLLAAEAEALVNTVNTEGVMGKGIALQFKQAYPEMNRAYQKACAAGEVRLGEMHVHDLGGLIGGPRWIINFPTKGHWRSRSRLADVESGLLDLKAKVSALSIRSIAVPPLGCGNGGLDWNQVRPLIEATFADLPDVHVQLFAPTGAPEAAAMPIRTKRPKMTIGQAALVALMDRYLKGLLDPFVSLLEVHKLMYFLKAAGEPMPRLPFTANRYGPYAKDLRHGLVRMEGHLTRGFGEGTDNPRLPLELLPGAVEAADAFLADRSETKTRMEAVAQLIEGYEDPYGMELLSSVHWVMQHESGARESAQKAITAVHDWNDRKKHLLKPDHLEKAWVRLKTNRWDHSTTTE</sequence>
<dbReference type="InterPro" id="IPR050892">
    <property type="entry name" value="ADP-ribose_metab_enzymes"/>
</dbReference>
<proteinExistence type="predicted"/>
<dbReference type="EMBL" id="CP119075">
    <property type="protein sequence ID" value="WED64585.1"/>
    <property type="molecule type" value="Genomic_DNA"/>
</dbReference>
<comment type="catalytic activity">
    <reaction evidence="1">
        <text>an N-(ADP-alpha-D-ribosyl)-thymidine in DNA + H2O = a thymidine in DNA + ADP-D-ribose</text>
        <dbReference type="Rhea" id="RHEA:71655"/>
        <dbReference type="Rhea" id="RHEA-COMP:13556"/>
        <dbReference type="Rhea" id="RHEA-COMP:18051"/>
        <dbReference type="ChEBI" id="CHEBI:15377"/>
        <dbReference type="ChEBI" id="CHEBI:57967"/>
        <dbReference type="ChEBI" id="CHEBI:137386"/>
        <dbReference type="ChEBI" id="CHEBI:191199"/>
    </reaction>
    <physiologicalReaction direction="left-to-right" evidence="1">
        <dbReference type="Rhea" id="RHEA:71656"/>
    </physiologicalReaction>
</comment>
<keyword evidence="4" id="KW-1185">Reference proteome</keyword>
<dbReference type="PROSITE" id="PS51154">
    <property type="entry name" value="MACRO"/>
    <property type="match status" value="1"/>
</dbReference>
<evidence type="ECO:0000259" key="2">
    <source>
        <dbReference type="PROSITE" id="PS51154"/>
    </source>
</evidence>
<evidence type="ECO:0000313" key="3">
    <source>
        <dbReference type="EMBL" id="WED64585.1"/>
    </source>
</evidence>
<dbReference type="Gene3D" id="3.40.220.10">
    <property type="entry name" value="Leucine Aminopeptidase, subunit E, domain 1"/>
    <property type="match status" value="1"/>
</dbReference>
<gene>
    <name evidence="3" type="ORF">PXH66_19765</name>
</gene>
<dbReference type="InterPro" id="IPR043472">
    <property type="entry name" value="Macro_dom-like"/>
</dbReference>
<dbReference type="SUPFAM" id="SSF52949">
    <property type="entry name" value="Macro domain-like"/>
    <property type="match status" value="1"/>
</dbReference>
<dbReference type="AlphaFoldDB" id="A0AAE9ZX87"/>
<evidence type="ECO:0000313" key="4">
    <source>
        <dbReference type="Proteomes" id="UP001218638"/>
    </source>
</evidence>
<dbReference type="CDD" id="cd02901">
    <property type="entry name" value="Macro_Poa1p-like"/>
    <property type="match status" value="1"/>
</dbReference>
<reference evidence="3" key="1">
    <citation type="submission" date="2023-03" db="EMBL/GenBank/DDBJ databases">
        <title>Lomoglobus Profundus gen. nov., sp. nov., a novel member of the phylum Verrucomicrobia, isolated from deep-marine sediment of South China Sea.</title>
        <authorList>
            <person name="Ahmad T."/>
            <person name="Ishaq S.E."/>
            <person name="Wang F."/>
        </authorList>
    </citation>
    <scope>NUCLEOTIDE SEQUENCE</scope>
    <source>
        <strain evidence="3">LMO-M01</strain>
    </source>
</reference>
<accession>A0AAE9ZX87</accession>
<dbReference type="Proteomes" id="UP001218638">
    <property type="component" value="Chromosome"/>
</dbReference>
<evidence type="ECO:0000256" key="1">
    <source>
        <dbReference type="ARBA" id="ARBA00035885"/>
    </source>
</evidence>
<feature type="domain" description="Macro" evidence="2">
    <location>
        <begin position="1"/>
        <end position="156"/>
    </location>
</feature>
<organism evidence="3 4">
    <name type="scientific">Synoicihabitans lomoniglobus</name>
    <dbReference type="NCBI Taxonomy" id="2909285"/>
    <lineage>
        <taxon>Bacteria</taxon>
        <taxon>Pseudomonadati</taxon>
        <taxon>Verrucomicrobiota</taxon>
        <taxon>Opitutia</taxon>
        <taxon>Opitutales</taxon>
        <taxon>Opitutaceae</taxon>
        <taxon>Synoicihabitans</taxon>
    </lineage>
</organism>
<dbReference type="KEGG" id="slom:PXH66_19765"/>
<dbReference type="RefSeq" id="WP_330930783.1">
    <property type="nucleotide sequence ID" value="NZ_CP119075.1"/>
</dbReference>
<dbReference type="InterPro" id="IPR002589">
    <property type="entry name" value="Macro_dom"/>
</dbReference>
<protein>
    <submittedName>
        <fullName evidence="3">Macro domain-containing protein</fullName>
    </submittedName>
</protein>
<dbReference type="GO" id="GO:0140291">
    <property type="term" value="P:peptidyl-glutamate ADP-deribosylation"/>
    <property type="evidence" value="ECO:0007669"/>
    <property type="project" value="TreeGrafter"/>
</dbReference>
<dbReference type="PANTHER" id="PTHR12521">
    <property type="entry name" value="PROTEIN C6ORF130"/>
    <property type="match status" value="1"/>
</dbReference>
<dbReference type="PANTHER" id="PTHR12521:SF0">
    <property type="entry name" value="ADP-RIBOSE GLYCOHYDROLASE OARD1"/>
    <property type="match status" value="1"/>
</dbReference>